<feature type="region of interest" description="Disordered" evidence="1">
    <location>
        <begin position="245"/>
        <end position="266"/>
    </location>
</feature>
<sequence>MIEYLLLTMPPRTSFTSSFSISNLNNEVVCPLHNQDGSGCRKRCLGEKRYRSMQEHIRRAHPENYIPKLPATEESFRLMITTLPSERPQSLNKPELSPKRISNPSYTNDLSDEKIIVLCNERKTHSRDFSSSPNTPVNTPKDLEEHQTKSNSSTAAALTKFQSNSLEPESELERGWSSDIEVQKQGMRHSIEFSTPKIGTYDTRSDSFSPLSQRGEILPSILSTPQFERSSTLPPIRRIHTVNRPRKESISKRAREPQHKKNNPKGENAHLWRINFDRKAQSTEISSGLSGAWGKRWEDLIDAATSATKDAYEISHLRSTPAVESIIKEPIENKAIPLNSLNRDSLPVFTATHSYYERYQASPLQQTLTPPSNSRDIPDTIKFMVNDETSKEIKFEKNSHSSLELSSRSIQIYCAACHSLSFLGQSYVCTECICGICETCVDALMTNYGARRKCPKCATIGGRYKKINLDIRT</sequence>
<evidence type="ECO:0000313" key="3">
    <source>
        <dbReference type="EMBL" id="RKF59373.1"/>
    </source>
</evidence>
<dbReference type="Proteomes" id="UP000286134">
    <property type="component" value="Unassembled WGS sequence"/>
</dbReference>
<feature type="domain" description="RING zinc finger-like" evidence="2">
    <location>
        <begin position="412"/>
        <end position="457"/>
    </location>
</feature>
<comment type="caution">
    <text evidence="3">The sequence shown here is derived from an EMBL/GenBank/DDBJ whole genome shotgun (WGS) entry which is preliminary data.</text>
</comment>
<reference evidence="3 4" key="1">
    <citation type="journal article" date="2018" name="BMC Genomics">
        <title>Comparative genome analyses reveal sequence features reflecting distinct modes of host-adaptation between dicot and monocot powdery mildew.</title>
        <authorList>
            <person name="Wu Y."/>
            <person name="Ma X."/>
            <person name="Pan Z."/>
            <person name="Kale S.D."/>
            <person name="Song Y."/>
            <person name="King H."/>
            <person name="Zhang Q."/>
            <person name="Presley C."/>
            <person name="Deng X."/>
            <person name="Wei C.I."/>
            <person name="Xiao S."/>
        </authorList>
    </citation>
    <scope>NUCLEOTIDE SEQUENCE [LARGE SCALE GENOMIC DNA]</scope>
    <source>
        <strain evidence="3">UMSG2</strain>
    </source>
</reference>
<gene>
    <name evidence="3" type="ORF">OnM2_060006</name>
</gene>
<evidence type="ECO:0000259" key="2">
    <source>
        <dbReference type="Pfam" id="PF25080"/>
    </source>
</evidence>
<dbReference type="STRING" id="212602.A0A420HPM5"/>
<name>A0A420HPM5_9PEZI</name>
<accession>A0A420HPM5</accession>
<feature type="compositionally biased region" description="Polar residues" evidence="1">
    <location>
        <begin position="83"/>
        <end position="92"/>
    </location>
</feature>
<evidence type="ECO:0000256" key="1">
    <source>
        <dbReference type="SAM" id="MobiDB-lite"/>
    </source>
</evidence>
<feature type="compositionally biased region" description="Polar residues" evidence="1">
    <location>
        <begin position="129"/>
        <end position="138"/>
    </location>
</feature>
<keyword evidence="4" id="KW-1185">Reference proteome</keyword>
<dbReference type="AlphaFoldDB" id="A0A420HPM5"/>
<protein>
    <submittedName>
        <fullName evidence="3">Putative RfeD protein</fullName>
    </submittedName>
</protein>
<feature type="region of interest" description="Disordered" evidence="1">
    <location>
        <begin position="125"/>
        <end position="155"/>
    </location>
</feature>
<feature type="compositionally biased region" description="Basic and acidic residues" evidence="1">
    <location>
        <begin position="245"/>
        <end position="259"/>
    </location>
</feature>
<dbReference type="EMBL" id="MCFK01006075">
    <property type="protein sequence ID" value="RKF59373.1"/>
    <property type="molecule type" value="Genomic_DNA"/>
</dbReference>
<feature type="region of interest" description="Disordered" evidence="1">
    <location>
        <begin position="83"/>
        <end position="107"/>
    </location>
</feature>
<dbReference type="InterPro" id="IPR056929">
    <property type="entry name" value="Znf_RING-like"/>
</dbReference>
<organism evidence="3 4">
    <name type="scientific">Erysiphe neolycopersici</name>
    <dbReference type="NCBI Taxonomy" id="212602"/>
    <lineage>
        <taxon>Eukaryota</taxon>
        <taxon>Fungi</taxon>
        <taxon>Dikarya</taxon>
        <taxon>Ascomycota</taxon>
        <taxon>Pezizomycotina</taxon>
        <taxon>Leotiomycetes</taxon>
        <taxon>Erysiphales</taxon>
        <taxon>Erysiphaceae</taxon>
        <taxon>Erysiphe</taxon>
    </lineage>
</organism>
<dbReference type="Pfam" id="PF25080">
    <property type="entry name" value="zf_RING-like"/>
    <property type="match status" value="1"/>
</dbReference>
<evidence type="ECO:0000313" key="4">
    <source>
        <dbReference type="Proteomes" id="UP000286134"/>
    </source>
</evidence>
<proteinExistence type="predicted"/>
<dbReference type="OrthoDB" id="5405791at2759"/>